<accession>A0A823J8P0</accession>
<evidence type="ECO:0000313" key="3">
    <source>
        <dbReference type="EMBL" id="EAG9388846.1"/>
    </source>
</evidence>
<feature type="domain" description="Putative amidase" evidence="2">
    <location>
        <begin position="224"/>
        <end position="360"/>
    </location>
</feature>
<evidence type="ECO:0000313" key="4">
    <source>
        <dbReference type="Proteomes" id="UP000522199"/>
    </source>
</evidence>
<reference evidence="3 4" key="1">
    <citation type="submission" date="2019-04" db="EMBL/GenBank/DDBJ databases">
        <authorList>
            <consortium name="GenomeTrakr network: Whole genome sequencing for foodborne pathogen traceback"/>
        </authorList>
    </citation>
    <scope>NUCLEOTIDE SEQUENCE [LARGE SCALE GENOMIC DNA]</scope>
    <source>
        <strain evidence="3 4">CFSAN072474</strain>
    </source>
</reference>
<dbReference type="PANTHER" id="PTHR40032:SF1">
    <property type="entry name" value="EXPORTED PROTEIN"/>
    <property type="match status" value="1"/>
</dbReference>
<proteinExistence type="predicted"/>
<evidence type="ECO:0000256" key="1">
    <source>
        <dbReference type="SAM" id="SignalP"/>
    </source>
</evidence>
<protein>
    <recommendedName>
        <fullName evidence="2">Putative amidase domain-containing protein</fullName>
    </recommendedName>
</protein>
<organism evidence="3 4">
    <name type="scientific">Listeria monocytogenes</name>
    <dbReference type="NCBI Taxonomy" id="1639"/>
    <lineage>
        <taxon>Bacteria</taxon>
        <taxon>Bacillati</taxon>
        <taxon>Bacillota</taxon>
        <taxon>Bacilli</taxon>
        <taxon>Bacillales</taxon>
        <taxon>Listeriaceae</taxon>
        <taxon>Listeria</taxon>
    </lineage>
</organism>
<keyword evidence="1" id="KW-0732">Signal</keyword>
<comment type="caution">
    <text evidence="3">The sequence shown here is derived from an EMBL/GenBank/DDBJ whole genome shotgun (WGS) entry which is preliminary data.</text>
</comment>
<evidence type="ECO:0000259" key="2">
    <source>
        <dbReference type="Pfam" id="PF12671"/>
    </source>
</evidence>
<feature type="chain" id="PRO_5038929809" description="Putative amidase domain-containing protein" evidence="1">
    <location>
        <begin position="26"/>
        <end position="372"/>
    </location>
</feature>
<dbReference type="EMBL" id="AABEKY010000016">
    <property type="protein sequence ID" value="EAG9388846.1"/>
    <property type="molecule type" value="Genomic_DNA"/>
</dbReference>
<dbReference type="Pfam" id="PF12671">
    <property type="entry name" value="Amidase_6"/>
    <property type="match status" value="1"/>
</dbReference>
<feature type="signal peptide" evidence="1">
    <location>
        <begin position="1"/>
        <end position="25"/>
    </location>
</feature>
<name>A0A823J8P0_LISMN</name>
<dbReference type="PANTHER" id="PTHR40032">
    <property type="entry name" value="EXPORTED PROTEIN-RELATED"/>
    <property type="match status" value="1"/>
</dbReference>
<dbReference type="Proteomes" id="UP000522199">
    <property type="component" value="Unassembled WGS sequence"/>
</dbReference>
<sequence>MKKILLTFAFACLLTLLFVSNNVVASSDNEEQEKIYVSKDIGLKELKVMLEQQKTDFQNNEPFAHKNVSKLTDTDEAVLLYYATTSVDKQKLHSFTYEIEDVETYKQGSKTFVEAYIIRNFVFGKENVETSLGDNIKLEITKNNVVNKQSRALSSKTSTSKSSVLEFENEGDNSSDVKLDEFLKNYKNEVQYSKKMENSDSENLDVTESKMLKASAASSGYYGYRAKVYADKYALKPNKNYKYYPNGDCTNFVSQALRAGGMPYFKQWKPYTNAWINAGSFRNYILEPGGIKMKTVKDVYENVRLGDVYHYDTRNKIGIPWPDGWMEHTAIVTSRANNKIYVSYHTSNRKNVTREYFTSKEGGKRYASSIRN</sequence>
<dbReference type="InterPro" id="IPR024301">
    <property type="entry name" value="Amidase_6"/>
</dbReference>
<gene>
    <name evidence="3" type="ORF">CW845_15230</name>
</gene>
<dbReference type="AlphaFoldDB" id="A0A823J8P0"/>